<dbReference type="EMBL" id="HBHL01004199">
    <property type="protein sequence ID" value="CAD9713821.1"/>
    <property type="molecule type" value="Transcribed_RNA"/>
</dbReference>
<dbReference type="PROSITE" id="PS50114">
    <property type="entry name" value="GATA_ZN_FINGER_2"/>
    <property type="match status" value="1"/>
</dbReference>
<feature type="domain" description="DEUBAD" evidence="11">
    <location>
        <begin position="230"/>
        <end position="346"/>
    </location>
</feature>
<feature type="compositionally biased region" description="Basic residues" evidence="9">
    <location>
        <begin position="139"/>
        <end position="158"/>
    </location>
</feature>
<evidence type="ECO:0000256" key="4">
    <source>
        <dbReference type="ARBA" id="ARBA00022833"/>
    </source>
</evidence>
<keyword evidence="6" id="KW-0804">Transcription</keyword>
<evidence type="ECO:0000256" key="9">
    <source>
        <dbReference type="SAM" id="MobiDB-lite"/>
    </source>
</evidence>
<evidence type="ECO:0000313" key="13">
    <source>
        <dbReference type="EMBL" id="QDZ18879.1"/>
    </source>
</evidence>
<keyword evidence="3 8" id="KW-0863">Zinc-finger</keyword>
<sequence>MGLKGKKKGPCDHCGETESPMWRKGPESKPLLCNACGARWITKRSLEGYMPMSKGGARKRKKTAGKVSRSGAGGIEASARKQQRKPSSSSLLGAKGGEIVASGKRKRKVPVKYQDDDEVRPSSAGKGKAAKGKVEKKVEKKQRAKKKKVESAPKRARKRANLKILVEEEKPGKVLDGIPSPQKPAKKRHTVRSLYVEDLASPRTTLPPKKKKHDVLLRYQYRKSSVLKSAESPLCHINLLSIVKESVLDACLSKEDKDVLATMLPEIDLGKEREDGKVSFGSAFRSDAFQSAVLNYQNLLKAGSFDGDLPASNMRMVDHYNRLTKEFSLSRWAAEFPEVGTRRTRGDAPSQLPAALQTMMQEALAKREPVASAGGAIPLRQEVTS</sequence>
<keyword evidence="5" id="KW-0805">Transcription regulation</keyword>
<evidence type="ECO:0000256" key="8">
    <source>
        <dbReference type="PROSITE-ProRule" id="PRU00094"/>
    </source>
</evidence>
<dbReference type="EMBL" id="CP031035">
    <property type="protein sequence ID" value="QDZ18879.1"/>
    <property type="molecule type" value="Genomic_DNA"/>
</dbReference>
<dbReference type="STRING" id="1764295.A0A5B8MEP5"/>
<accession>A0A5B8MEP5</accession>
<evidence type="ECO:0000256" key="1">
    <source>
        <dbReference type="ARBA" id="ARBA00004123"/>
    </source>
</evidence>
<dbReference type="InterPro" id="IPR000679">
    <property type="entry name" value="Znf_GATA"/>
</dbReference>
<dbReference type="Proteomes" id="UP000316726">
    <property type="component" value="Chromosome 2"/>
</dbReference>
<evidence type="ECO:0000313" key="12">
    <source>
        <dbReference type="EMBL" id="CAD9713821.1"/>
    </source>
</evidence>
<dbReference type="InterPro" id="IPR013088">
    <property type="entry name" value="Znf_NHR/GATA"/>
</dbReference>
<proteinExistence type="predicted"/>
<evidence type="ECO:0000256" key="3">
    <source>
        <dbReference type="ARBA" id="ARBA00022771"/>
    </source>
</evidence>
<dbReference type="CDD" id="cd00202">
    <property type="entry name" value="ZnF_GATA"/>
    <property type="match status" value="1"/>
</dbReference>
<dbReference type="OrthoDB" id="515401at2759"/>
<keyword evidence="14" id="KW-1185">Reference proteome</keyword>
<dbReference type="AlphaFoldDB" id="A0A5B8MEP5"/>
<dbReference type="GO" id="GO:0008270">
    <property type="term" value="F:zinc ion binding"/>
    <property type="evidence" value="ECO:0007669"/>
    <property type="project" value="UniProtKB-KW"/>
</dbReference>
<reference evidence="13 14" key="1">
    <citation type="submission" date="2018-07" db="EMBL/GenBank/DDBJ databases">
        <title>The complete nuclear genome of the prasinophyte Chloropicon primus (CCMP1205).</title>
        <authorList>
            <person name="Pombert J.-F."/>
            <person name="Otis C."/>
            <person name="Turmel M."/>
            <person name="Lemieux C."/>
        </authorList>
    </citation>
    <scope>NUCLEOTIDE SEQUENCE [LARGE SCALE GENOMIC DNA]</scope>
    <source>
        <strain evidence="13 14">CCMP1205</strain>
    </source>
</reference>
<dbReference type="InterPro" id="IPR044867">
    <property type="entry name" value="DEUBAD_dom"/>
</dbReference>
<dbReference type="InterPro" id="IPR028020">
    <property type="entry name" value="ASX_DEUBAD_dom"/>
</dbReference>
<organism evidence="13 14">
    <name type="scientific">Chloropicon primus</name>
    <dbReference type="NCBI Taxonomy" id="1764295"/>
    <lineage>
        <taxon>Eukaryota</taxon>
        <taxon>Viridiplantae</taxon>
        <taxon>Chlorophyta</taxon>
        <taxon>Chloropicophyceae</taxon>
        <taxon>Chloropicales</taxon>
        <taxon>Chloropicaceae</taxon>
        <taxon>Chloropicon</taxon>
    </lineage>
</organism>
<dbReference type="Pfam" id="PF00320">
    <property type="entry name" value="GATA"/>
    <property type="match status" value="1"/>
</dbReference>
<dbReference type="GO" id="GO:0043565">
    <property type="term" value="F:sequence-specific DNA binding"/>
    <property type="evidence" value="ECO:0007669"/>
    <property type="project" value="InterPro"/>
</dbReference>
<evidence type="ECO:0000256" key="7">
    <source>
        <dbReference type="ARBA" id="ARBA00023242"/>
    </source>
</evidence>
<gene>
    <name evidence="13" type="ORF">A3770_02p13970</name>
    <name evidence="12" type="ORF">CPRI1469_LOCUS2673</name>
</gene>
<dbReference type="PANTHER" id="PTHR46855">
    <property type="entry name" value="OSJNBB0038F03.10 PROTEIN"/>
    <property type="match status" value="1"/>
</dbReference>
<dbReference type="InterPro" id="IPR044589">
    <property type="entry name" value="GATA26/27"/>
</dbReference>
<feature type="domain" description="GATA-type" evidence="10">
    <location>
        <begin position="11"/>
        <end position="37"/>
    </location>
</feature>
<name>A0A5B8MEP5_9CHLO</name>
<dbReference type="PANTHER" id="PTHR46855:SF1">
    <property type="entry name" value="GATA TRANSCRIPTION FACTOR 26"/>
    <property type="match status" value="1"/>
</dbReference>
<evidence type="ECO:0000256" key="5">
    <source>
        <dbReference type="ARBA" id="ARBA00023015"/>
    </source>
</evidence>
<reference evidence="12" key="2">
    <citation type="submission" date="2021-01" db="EMBL/GenBank/DDBJ databases">
        <authorList>
            <person name="Corre E."/>
            <person name="Pelletier E."/>
            <person name="Niang G."/>
            <person name="Scheremetjew M."/>
            <person name="Finn R."/>
            <person name="Kale V."/>
            <person name="Holt S."/>
            <person name="Cochrane G."/>
            <person name="Meng A."/>
            <person name="Brown T."/>
            <person name="Cohen L."/>
        </authorList>
    </citation>
    <scope>NUCLEOTIDE SEQUENCE</scope>
    <source>
        <strain evidence="12">CCMP1205</strain>
    </source>
</reference>
<feature type="region of interest" description="Disordered" evidence="9">
    <location>
        <begin position="47"/>
        <end position="158"/>
    </location>
</feature>
<evidence type="ECO:0000256" key="2">
    <source>
        <dbReference type="ARBA" id="ARBA00022723"/>
    </source>
</evidence>
<keyword evidence="7" id="KW-0539">Nucleus</keyword>
<evidence type="ECO:0000256" key="6">
    <source>
        <dbReference type="ARBA" id="ARBA00023163"/>
    </source>
</evidence>
<feature type="region of interest" description="Disordered" evidence="9">
    <location>
        <begin position="1"/>
        <end position="28"/>
    </location>
</feature>
<comment type="subcellular location">
    <subcellularLocation>
        <location evidence="1">Nucleus</location>
    </subcellularLocation>
</comment>
<dbReference type="GO" id="GO:0006355">
    <property type="term" value="P:regulation of DNA-templated transcription"/>
    <property type="evidence" value="ECO:0007669"/>
    <property type="project" value="InterPro"/>
</dbReference>
<dbReference type="Pfam" id="PF13919">
    <property type="entry name" value="ASXH"/>
    <property type="match status" value="1"/>
</dbReference>
<protein>
    <submittedName>
        <fullName evidence="13">Uncharacterized protein</fullName>
    </submittedName>
</protein>
<keyword evidence="4" id="KW-0862">Zinc</keyword>
<keyword evidence="2" id="KW-0479">Metal-binding</keyword>
<dbReference type="Gene3D" id="3.30.50.10">
    <property type="entry name" value="Erythroid Transcription Factor GATA-1, subunit A"/>
    <property type="match status" value="1"/>
</dbReference>
<evidence type="ECO:0000259" key="10">
    <source>
        <dbReference type="PROSITE" id="PS50114"/>
    </source>
</evidence>
<dbReference type="SUPFAM" id="SSF57716">
    <property type="entry name" value="Glucocorticoid receptor-like (DNA-binding domain)"/>
    <property type="match status" value="1"/>
</dbReference>
<dbReference type="PROSITE" id="PS51916">
    <property type="entry name" value="DEUBAD"/>
    <property type="match status" value="1"/>
</dbReference>
<evidence type="ECO:0000259" key="11">
    <source>
        <dbReference type="PROSITE" id="PS51916"/>
    </source>
</evidence>
<dbReference type="SMART" id="SM00401">
    <property type="entry name" value="ZnF_GATA"/>
    <property type="match status" value="1"/>
</dbReference>
<evidence type="ECO:0000313" key="14">
    <source>
        <dbReference type="Proteomes" id="UP000316726"/>
    </source>
</evidence>
<dbReference type="GO" id="GO:0005634">
    <property type="term" value="C:nucleus"/>
    <property type="evidence" value="ECO:0007669"/>
    <property type="project" value="UniProtKB-SubCell"/>
</dbReference>